<dbReference type="KEGG" id="ani:ANIA_11471"/>
<protein>
    <submittedName>
        <fullName evidence="1">Uncharacterized protein</fullName>
    </submittedName>
</protein>
<dbReference type="GeneID" id="74897048"/>
<dbReference type="InParanoid" id="C8VFA4"/>
<sequence>MFRKGKALRSPAMGGYCSLVDASTYPSSSDPSSLSLKLLKAFRRLASMMQR</sequence>
<gene>
    <name evidence="1" type="ORF">ANIA_11471</name>
</gene>
<reference evidence="2" key="1">
    <citation type="journal article" date="2005" name="Nature">
        <title>Sequencing of Aspergillus nidulans and comparative analysis with A. fumigatus and A. oryzae.</title>
        <authorList>
            <person name="Galagan J.E."/>
            <person name="Calvo S.E."/>
            <person name="Cuomo C."/>
            <person name="Ma L.J."/>
            <person name="Wortman J.R."/>
            <person name="Batzoglou S."/>
            <person name="Lee S.I."/>
            <person name="Basturkmen M."/>
            <person name="Spevak C.C."/>
            <person name="Clutterbuck J."/>
            <person name="Kapitonov V."/>
            <person name="Jurka J."/>
            <person name="Scazzocchio C."/>
            <person name="Farman M."/>
            <person name="Butler J."/>
            <person name="Purcell S."/>
            <person name="Harris S."/>
            <person name="Braus G.H."/>
            <person name="Draht O."/>
            <person name="Busch S."/>
            <person name="D'Enfert C."/>
            <person name="Bouchier C."/>
            <person name="Goldman G.H."/>
            <person name="Bell-Pedersen D."/>
            <person name="Griffiths-Jones S."/>
            <person name="Doonan J.H."/>
            <person name="Yu J."/>
            <person name="Vienken K."/>
            <person name="Pain A."/>
            <person name="Freitag M."/>
            <person name="Selker E.U."/>
            <person name="Archer D.B."/>
            <person name="Penalva M.A."/>
            <person name="Oakley B.R."/>
            <person name="Momany M."/>
            <person name="Tanaka T."/>
            <person name="Kumagai T."/>
            <person name="Asai K."/>
            <person name="Machida M."/>
            <person name="Nierman W.C."/>
            <person name="Denning D.W."/>
            <person name="Caddick M."/>
            <person name="Hynes M."/>
            <person name="Paoletti M."/>
            <person name="Fischer R."/>
            <person name="Miller B."/>
            <person name="Dyer P."/>
            <person name="Sachs M.S."/>
            <person name="Osmani S.A."/>
            <person name="Birren B.W."/>
        </authorList>
    </citation>
    <scope>NUCLEOTIDE SEQUENCE [LARGE SCALE GENOMIC DNA]</scope>
    <source>
        <strain evidence="2">FGSC A4 / ATCC 38163 / CBS 112.46 / NRRL 194 / M139</strain>
    </source>
</reference>
<name>C8VFA4_EMENI</name>
<accession>C8VFA4</accession>
<dbReference type="VEuPathDB" id="FungiDB:AN11471"/>
<dbReference type="RefSeq" id="XP_050468167.1">
    <property type="nucleotide sequence ID" value="XM_050612224.1"/>
</dbReference>
<dbReference type="EMBL" id="BN001305">
    <property type="protein sequence ID" value="CBF81122.1"/>
    <property type="molecule type" value="Genomic_DNA"/>
</dbReference>
<evidence type="ECO:0000313" key="2">
    <source>
        <dbReference type="Proteomes" id="UP000000560"/>
    </source>
</evidence>
<reference evidence="2" key="2">
    <citation type="journal article" date="2009" name="Fungal Genet. Biol.">
        <title>The 2008 update of the Aspergillus nidulans genome annotation: a community effort.</title>
        <authorList>
            <person name="Wortman J.R."/>
            <person name="Gilsenan J.M."/>
            <person name="Joardar V."/>
            <person name="Deegan J."/>
            <person name="Clutterbuck J."/>
            <person name="Andersen M.R."/>
            <person name="Archer D."/>
            <person name="Bencina M."/>
            <person name="Braus G."/>
            <person name="Coutinho P."/>
            <person name="von Dohren H."/>
            <person name="Doonan J."/>
            <person name="Driessen A.J."/>
            <person name="Durek P."/>
            <person name="Espeso E."/>
            <person name="Fekete E."/>
            <person name="Flipphi M."/>
            <person name="Estrada C.G."/>
            <person name="Geysens S."/>
            <person name="Goldman G."/>
            <person name="de Groot P.W."/>
            <person name="Hansen K."/>
            <person name="Harris S.D."/>
            <person name="Heinekamp T."/>
            <person name="Helmstaedt K."/>
            <person name="Henrissat B."/>
            <person name="Hofmann G."/>
            <person name="Homan T."/>
            <person name="Horio T."/>
            <person name="Horiuchi H."/>
            <person name="James S."/>
            <person name="Jones M."/>
            <person name="Karaffa L."/>
            <person name="Karanyi Z."/>
            <person name="Kato M."/>
            <person name="Keller N."/>
            <person name="Kelly D.E."/>
            <person name="Kiel J.A."/>
            <person name="Kim J.M."/>
            <person name="van der Klei I.J."/>
            <person name="Klis F.M."/>
            <person name="Kovalchuk A."/>
            <person name="Krasevec N."/>
            <person name="Kubicek C.P."/>
            <person name="Liu B."/>
            <person name="Maccabe A."/>
            <person name="Meyer V."/>
            <person name="Mirabito P."/>
            <person name="Miskei M."/>
            <person name="Mos M."/>
            <person name="Mullins J."/>
            <person name="Nelson D.R."/>
            <person name="Nielsen J."/>
            <person name="Oakley B.R."/>
            <person name="Osmani S.A."/>
            <person name="Pakula T."/>
            <person name="Paszewski A."/>
            <person name="Paulsen I."/>
            <person name="Pilsyk S."/>
            <person name="Pocsi I."/>
            <person name="Punt P.J."/>
            <person name="Ram A.F."/>
            <person name="Ren Q."/>
            <person name="Robellet X."/>
            <person name="Robson G."/>
            <person name="Seiboth B."/>
            <person name="van Solingen P."/>
            <person name="Specht T."/>
            <person name="Sun J."/>
            <person name="Taheri-Talesh N."/>
            <person name="Takeshita N."/>
            <person name="Ussery D."/>
            <person name="vanKuyk P.A."/>
            <person name="Visser H."/>
            <person name="van de Vondervoort P.J."/>
            <person name="de Vries R.P."/>
            <person name="Walton J."/>
            <person name="Xiang X."/>
            <person name="Xiong Y."/>
            <person name="Zeng A.P."/>
            <person name="Brandt B.W."/>
            <person name="Cornell M.J."/>
            <person name="van den Hondel C.A."/>
            <person name="Visser J."/>
            <person name="Oliver S.G."/>
            <person name="Turner G."/>
        </authorList>
    </citation>
    <scope>GENOME REANNOTATION</scope>
    <source>
        <strain evidence="2">FGSC A4 / ATCC 38163 / CBS 112.46 / NRRL 194 / M139</strain>
    </source>
</reference>
<dbReference type="AlphaFoldDB" id="C8VFA4"/>
<keyword evidence="2" id="KW-1185">Reference proteome</keyword>
<organism evidence="1 2">
    <name type="scientific">Emericella nidulans (strain FGSC A4 / ATCC 38163 / CBS 112.46 / NRRL 194 / M139)</name>
    <name type="common">Aspergillus nidulans</name>
    <dbReference type="NCBI Taxonomy" id="227321"/>
    <lineage>
        <taxon>Eukaryota</taxon>
        <taxon>Fungi</taxon>
        <taxon>Dikarya</taxon>
        <taxon>Ascomycota</taxon>
        <taxon>Pezizomycotina</taxon>
        <taxon>Eurotiomycetes</taxon>
        <taxon>Eurotiomycetidae</taxon>
        <taxon>Eurotiales</taxon>
        <taxon>Aspergillaceae</taxon>
        <taxon>Aspergillus</taxon>
        <taxon>Aspergillus subgen. Nidulantes</taxon>
    </lineage>
</organism>
<proteinExistence type="predicted"/>
<dbReference type="Proteomes" id="UP000000560">
    <property type="component" value="Chromosome V"/>
</dbReference>
<evidence type="ECO:0000313" key="1">
    <source>
        <dbReference type="EMBL" id="CBF81122.1"/>
    </source>
</evidence>
<dbReference type="HOGENOM" id="CLU_3106324_0_0_1"/>